<evidence type="ECO:0000256" key="4">
    <source>
        <dbReference type="PROSITE-ProRule" id="PRU00027"/>
    </source>
</evidence>
<dbReference type="Proteomes" id="UP000631114">
    <property type="component" value="Unassembled WGS sequence"/>
</dbReference>
<dbReference type="OrthoDB" id="1937290at2759"/>
<keyword evidence="2 4" id="KW-0863">Zinc-finger</keyword>
<sequence>MRPPKQRKPKASKPQTPLWEYIEKLEKQDGGGNNRCRCKFCKLEFNGSYTRVRGHLLHIPRYGIEICEVVDSETLKKLFKIQADADAKATAVDMQSIPLPNVENYGLVKRNGDGGLGELFNMPARDKLDHLIARAFFGCAIANNVLRSPLFREAIQFACDNNLVGYIPPTADRLRTVLLQQEREHIERRNGCFERLFPNIDDKKKVKEEYGRFSGCLGGFADWESQNDRYTEDASAWWNNYGSTAPALAILAD</sequence>
<keyword evidence="1" id="KW-0479">Metal-binding</keyword>
<evidence type="ECO:0000259" key="5">
    <source>
        <dbReference type="PROSITE" id="PS50808"/>
    </source>
</evidence>
<evidence type="ECO:0000256" key="3">
    <source>
        <dbReference type="ARBA" id="ARBA00022833"/>
    </source>
</evidence>
<organism evidence="6 7">
    <name type="scientific">Coptis chinensis</name>
    <dbReference type="NCBI Taxonomy" id="261450"/>
    <lineage>
        <taxon>Eukaryota</taxon>
        <taxon>Viridiplantae</taxon>
        <taxon>Streptophyta</taxon>
        <taxon>Embryophyta</taxon>
        <taxon>Tracheophyta</taxon>
        <taxon>Spermatophyta</taxon>
        <taxon>Magnoliopsida</taxon>
        <taxon>Ranunculales</taxon>
        <taxon>Ranunculaceae</taxon>
        <taxon>Coptidoideae</taxon>
        <taxon>Coptis</taxon>
    </lineage>
</organism>
<comment type="caution">
    <text evidence="6">The sequence shown here is derived from an EMBL/GenBank/DDBJ whole genome shotgun (WGS) entry which is preliminary data.</text>
</comment>
<dbReference type="PROSITE" id="PS50808">
    <property type="entry name" value="ZF_BED"/>
    <property type="match status" value="1"/>
</dbReference>
<keyword evidence="3" id="KW-0862">Zinc</keyword>
<proteinExistence type="predicted"/>
<evidence type="ECO:0000256" key="1">
    <source>
        <dbReference type="ARBA" id="ARBA00022723"/>
    </source>
</evidence>
<dbReference type="EMBL" id="JADFTS010000005">
    <property type="protein sequence ID" value="KAF9607454.1"/>
    <property type="molecule type" value="Genomic_DNA"/>
</dbReference>
<name>A0A835HYH6_9MAGN</name>
<evidence type="ECO:0000313" key="6">
    <source>
        <dbReference type="EMBL" id="KAF9607454.1"/>
    </source>
</evidence>
<feature type="domain" description="BED-type" evidence="5">
    <location>
        <begin position="13"/>
        <end position="74"/>
    </location>
</feature>
<evidence type="ECO:0000256" key="2">
    <source>
        <dbReference type="ARBA" id="ARBA00022771"/>
    </source>
</evidence>
<dbReference type="GO" id="GO:0008270">
    <property type="term" value="F:zinc ion binding"/>
    <property type="evidence" value="ECO:0007669"/>
    <property type="project" value="UniProtKB-KW"/>
</dbReference>
<accession>A0A835HYH6</accession>
<keyword evidence="7" id="KW-1185">Reference proteome</keyword>
<evidence type="ECO:0000313" key="7">
    <source>
        <dbReference type="Proteomes" id="UP000631114"/>
    </source>
</evidence>
<dbReference type="GO" id="GO:0003677">
    <property type="term" value="F:DNA binding"/>
    <property type="evidence" value="ECO:0007669"/>
    <property type="project" value="InterPro"/>
</dbReference>
<dbReference type="AlphaFoldDB" id="A0A835HYH6"/>
<dbReference type="InterPro" id="IPR003656">
    <property type="entry name" value="Znf_BED"/>
</dbReference>
<gene>
    <name evidence="6" type="ORF">IFM89_035592</name>
</gene>
<protein>
    <recommendedName>
        <fullName evidence="5">BED-type domain-containing protein</fullName>
    </recommendedName>
</protein>
<feature type="non-terminal residue" evidence="6">
    <location>
        <position position="253"/>
    </location>
</feature>
<reference evidence="6 7" key="1">
    <citation type="submission" date="2020-10" db="EMBL/GenBank/DDBJ databases">
        <title>The Coptis chinensis genome and diversification of protoberbering-type alkaloids.</title>
        <authorList>
            <person name="Wang B."/>
            <person name="Shu S."/>
            <person name="Song C."/>
            <person name="Liu Y."/>
        </authorList>
    </citation>
    <scope>NUCLEOTIDE SEQUENCE [LARGE SCALE GENOMIC DNA]</scope>
    <source>
        <strain evidence="6">HL-2020</strain>
        <tissue evidence="6">Leaf</tissue>
    </source>
</reference>